<feature type="region of interest" description="Disordered" evidence="1">
    <location>
        <begin position="305"/>
        <end position="326"/>
    </location>
</feature>
<feature type="region of interest" description="Disordered" evidence="1">
    <location>
        <begin position="880"/>
        <end position="910"/>
    </location>
</feature>
<reference evidence="2" key="2">
    <citation type="submission" date="2020-09" db="EMBL/GenBank/DDBJ databases">
        <authorList>
            <person name="Sun Q."/>
            <person name="Ohkuma M."/>
        </authorList>
    </citation>
    <scope>NUCLEOTIDE SEQUENCE</scope>
    <source>
        <strain evidence="2">JCM 4956</strain>
    </source>
</reference>
<evidence type="ECO:0000313" key="3">
    <source>
        <dbReference type="Proteomes" id="UP000645555"/>
    </source>
</evidence>
<dbReference type="EMBL" id="BMWD01000042">
    <property type="protein sequence ID" value="GGX94814.1"/>
    <property type="molecule type" value="Genomic_DNA"/>
</dbReference>
<name>A0A918NTH3_9ACTN</name>
<comment type="caution">
    <text evidence="2">The sequence shown here is derived from an EMBL/GenBank/DDBJ whole genome shotgun (WGS) entry which is preliminary data.</text>
</comment>
<feature type="region of interest" description="Disordered" evidence="1">
    <location>
        <begin position="43"/>
        <end position="77"/>
    </location>
</feature>
<organism evidence="2 3">
    <name type="scientific">Streptomyces fructofermentans</name>
    <dbReference type="NCBI Taxonomy" id="152141"/>
    <lineage>
        <taxon>Bacteria</taxon>
        <taxon>Bacillati</taxon>
        <taxon>Actinomycetota</taxon>
        <taxon>Actinomycetes</taxon>
        <taxon>Kitasatosporales</taxon>
        <taxon>Streptomycetaceae</taxon>
        <taxon>Streptomyces</taxon>
    </lineage>
</organism>
<protein>
    <submittedName>
        <fullName evidence="2">Uncharacterized protein</fullName>
    </submittedName>
</protein>
<dbReference type="Proteomes" id="UP000645555">
    <property type="component" value="Unassembled WGS sequence"/>
</dbReference>
<feature type="compositionally biased region" description="Basic and acidic residues" evidence="1">
    <location>
        <begin position="895"/>
        <end position="910"/>
    </location>
</feature>
<dbReference type="AlphaFoldDB" id="A0A918NTH3"/>
<keyword evidence="3" id="KW-1185">Reference proteome</keyword>
<accession>A0A918NTH3</accession>
<evidence type="ECO:0000256" key="1">
    <source>
        <dbReference type="SAM" id="MobiDB-lite"/>
    </source>
</evidence>
<sequence length="910" mass="100954">MADLATFQMNRAPARAALQEDHFLKLEAGGPFVEALRALLAPRPPEPSQESEVQDDGFTEASGTEPSGTAVEGGEAAASGLQVAEAAQAAARRHLATLPDALQASLDLQATTTPPDSWFLRLLLRLDEWLSAADNTPSPEAFDRFLQRQLGRLVDQDEVDLATFDPGPERTTTCAALVDVLCAALLVPESWQTAQRAGRLLLVAGLVTLRFDRCRPFESAGSIGELLQHRAPLLPSPPFPEVLPDKRVHLVRAATVSDLYVVRSEWRCYEAGEVADITNVLAREKLEHKRLSIEERELTDVLGEERVTTEERSDESKDQVELSEETQRQVDLAVHAEGQVSSSGQYGAAKVDSTVGASVDFSVSDAMRRATRVAREAVHRATAAIENRRRTERTERMLTRTEVTDTHSFDNPSPEHVRGVYRWVDRIDRYQVVRYPSRLQLEFQLPEPGNALRRLLAPSGTAALDDPGVFALEPTQIDRASWSTLAARYKVLGISPPPDESVAVSVTVHGSTSTLPKDEAVWNLAPATAKEEIALPPGYEAVHVSISVRADPLLGKFVREYTDSTGTETIERFRSLSVTATVADLAEWHWHPGDHGNTIQPDRTQRKNATAAWQLPSQKGQLTYPVRDKLPVRIVAAGAESVSAAVLVQCALTDAAYQSWRQGVYDLLLAAHQEAQREYREEQARLAMRGASSVRERSPARNQQMVREELRRLVLAWLTDQSPFPGRPAVLVDHPENTHLPTALEVAADIQFLEQAFEWQNMVYVCYPYYWARTDQWDDLRLLETADPELGQFLRAGSVRVVLPARPSMQCQVEHWLAFRQPWASGTPPTPDKPAYVSVTQEIRDQLLPPPDGIPGESWEVRLPTPFRWLDASARLPHNPRGVLGLPPNEPVRPLCDHPDGHGDHVDGEE</sequence>
<reference evidence="2" key="1">
    <citation type="journal article" date="2014" name="Int. J. Syst. Evol. Microbiol.">
        <title>Complete genome sequence of Corynebacterium casei LMG S-19264T (=DSM 44701T), isolated from a smear-ripened cheese.</title>
        <authorList>
            <consortium name="US DOE Joint Genome Institute (JGI-PGF)"/>
            <person name="Walter F."/>
            <person name="Albersmeier A."/>
            <person name="Kalinowski J."/>
            <person name="Ruckert C."/>
        </authorList>
    </citation>
    <scope>NUCLEOTIDE SEQUENCE</scope>
    <source>
        <strain evidence="2">JCM 4956</strain>
    </source>
</reference>
<gene>
    <name evidence="2" type="ORF">GCM10010515_71860</name>
</gene>
<evidence type="ECO:0000313" key="2">
    <source>
        <dbReference type="EMBL" id="GGX94814.1"/>
    </source>
</evidence>
<proteinExistence type="predicted"/>